<feature type="compositionally biased region" description="Low complexity" evidence="1">
    <location>
        <begin position="46"/>
        <end position="65"/>
    </location>
</feature>
<sequence length="424" mass="46767">MAGGYRSRPVSLDQSPHVCGDQLMQTTLFNSRGTLAIYNPSTQDQPSLLSIPATTTTTKTKITATTPPSRGLVIRNHGSCKSGIRYLLCVSCKRMVVACQDPVDDDDEDEDNSEGRDDHNSERDGDEQSGSWALDTDPSLVAPNIRGKDDPNANYHFHRVEICSPILLFTEKSLAAVAEVCGILSSNSRIHLNASCGLHVHIGNGMDVFAVETLSKLMATVFTFEPTIDKIHPAARRNYPRICPMAPGLRIRDLFELVCYQDRDAAITNRMAYNIVNLLENEPGKPRIVIGGGEGLIGVKNSKKTIEFRQHAGTISPEQVTNWISFCAFLVQFSQSVDETLLRTFLQRHAASTDLSIGEICSALGMWEVSRYFGNLPQFGEDWDEWEEVVDPATAPSAENAPRRRGALGQLLSSRVTRVLPFSR</sequence>
<dbReference type="EMBL" id="CAJVRM010000200">
    <property type="protein sequence ID" value="CAG8977003.1"/>
    <property type="molecule type" value="Genomic_DNA"/>
</dbReference>
<dbReference type="AlphaFoldDB" id="A0A9N9LMK3"/>
<feature type="region of interest" description="Disordered" evidence="1">
    <location>
        <begin position="102"/>
        <end position="147"/>
    </location>
</feature>
<keyword evidence="3" id="KW-1185">Reference proteome</keyword>
<accession>A0A9N9LMK3</accession>
<proteinExistence type="predicted"/>
<evidence type="ECO:0000256" key="1">
    <source>
        <dbReference type="SAM" id="MobiDB-lite"/>
    </source>
</evidence>
<evidence type="ECO:0008006" key="4">
    <source>
        <dbReference type="Google" id="ProtNLM"/>
    </source>
</evidence>
<dbReference type="PANTHER" id="PTHR36847:SF1">
    <property type="entry name" value="AMIDOLIGASE ENZYME"/>
    <property type="match status" value="1"/>
</dbReference>
<gene>
    <name evidence="2" type="ORF">HYALB_00012855</name>
</gene>
<dbReference type="PANTHER" id="PTHR36847">
    <property type="entry name" value="AMIDOLIGASE ENZYME"/>
    <property type="match status" value="1"/>
</dbReference>
<organism evidence="2 3">
    <name type="scientific">Hymenoscyphus albidus</name>
    <dbReference type="NCBI Taxonomy" id="595503"/>
    <lineage>
        <taxon>Eukaryota</taxon>
        <taxon>Fungi</taxon>
        <taxon>Dikarya</taxon>
        <taxon>Ascomycota</taxon>
        <taxon>Pezizomycotina</taxon>
        <taxon>Leotiomycetes</taxon>
        <taxon>Helotiales</taxon>
        <taxon>Helotiaceae</taxon>
        <taxon>Hymenoscyphus</taxon>
    </lineage>
</organism>
<dbReference type="InterPro" id="IPR022025">
    <property type="entry name" value="Amidoligase_2"/>
</dbReference>
<comment type="caution">
    <text evidence="2">The sequence shown here is derived from an EMBL/GenBank/DDBJ whole genome shotgun (WGS) entry which is preliminary data.</text>
</comment>
<feature type="compositionally biased region" description="Basic and acidic residues" evidence="1">
    <location>
        <begin position="113"/>
        <end position="123"/>
    </location>
</feature>
<evidence type="ECO:0000313" key="3">
    <source>
        <dbReference type="Proteomes" id="UP000701801"/>
    </source>
</evidence>
<dbReference type="OrthoDB" id="412402at2759"/>
<dbReference type="Proteomes" id="UP000701801">
    <property type="component" value="Unassembled WGS sequence"/>
</dbReference>
<evidence type="ECO:0000313" key="2">
    <source>
        <dbReference type="EMBL" id="CAG8977003.1"/>
    </source>
</evidence>
<feature type="compositionally biased region" description="Acidic residues" evidence="1">
    <location>
        <begin position="102"/>
        <end position="112"/>
    </location>
</feature>
<feature type="region of interest" description="Disordered" evidence="1">
    <location>
        <begin position="40"/>
        <end position="65"/>
    </location>
</feature>
<protein>
    <recommendedName>
        <fullName evidence="4">Amidoligase enzyme-domain-containing protein</fullName>
    </recommendedName>
</protein>
<dbReference type="Pfam" id="PF12224">
    <property type="entry name" value="Amidoligase_2"/>
    <property type="match status" value="1"/>
</dbReference>
<name>A0A9N9LMK3_9HELO</name>
<reference evidence="2" key="1">
    <citation type="submission" date="2021-07" db="EMBL/GenBank/DDBJ databases">
        <authorList>
            <person name="Durling M."/>
        </authorList>
    </citation>
    <scope>NUCLEOTIDE SEQUENCE</scope>
</reference>